<evidence type="ECO:0000313" key="5">
    <source>
        <dbReference type="EMBL" id="CAD8221195.1"/>
    </source>
</evidence>
<feature type="region of interest" description="Disordered" evidence="4">
    <location>
        <begin position="24"/>
        <end position="64"/>
    </location>
</feature>
<dbReference type="GO" id="GO:0003676">
    <property type="term" value="F:nucleic acid binding"/>
    <property type="evidence" value="ECO:0007669"/>
    <property type="project" value="InterPro"/>
</dbReference>
<evidence type="ECO:0000256" key="2">
    <source>
        <dbReference type="ARBA" id="ARBA00022472"/>
    </source>
</evidence>
<dbReference type="PANTHER" id="PTHR13068:SF173">
    <property type="entry name" value="EMB|CAB62602.1"/>
    <property type="match status" value="1"/>
</dbReference>
<evidence type="ECO:0000256" key="1">
    <source>
        <dbReference type="ARBA" id="ARBA00007692"/>
    </source>
</evidence>
<dbReference type="OMA" id="VEAMIMY"/>
<sequence length="377" mass="41755">MRAVTAESSGRGGTWCAVPRVARCPRHPSRGATASRAARGRSSNDAGGADGGASSSYVVPDPRRVKERHGKRLYYHGHGEMLLREDLISALMEVDASTQVKEAGSVSLTREQVKIMEAFWIGVGVRKKAHRERLIDMACKAGLYRDPVRLLERLAQLEDALWLGASLSGVDLGVIVGRCPRVIYCDLDWTAEKLELLRELLPTVDLKRLIERNPQVLGMDFTMTIPAKLRELSKLLPYTDVFALIDSHPKLLSMNISSSVSSNLRAMRQTLASEGVSESTVEAMIMYSPRLLTTNPNTFADRCAQLARTKPGAIQQYALKPASLARMLTSSERVISRLAFLHERHPHDTTSAIVAVNTSAAKFIERFPDFEEWGQKM</sequence>
<gene>
    <name evidence="5" type="ORF">OLUC0939_LOCUS1915</name>
</gene>
<keyword evidence="2" id="KW-0805">Transcription regulation</keyword>
<name>A0A7R9XQW2_9CHLO</name>
<keyword evidence="2" id="KW-0804">Transcription</keyword>
<dbReference type="AlphaFoldDB" id="A0A7R9XQW2"/>
<organism evidence="5">
    <name type="scientific">Ostreococcus sp. 'lucimarinus'</name>
    <dbReference type="NCBI Taxonomy" id="242159"/>
    <lineage>
        <taxon>Eukaryota</taxon>
        <taxon>Viridiplantae</taxon>
        <taxon>Chlorophyta</taxon>
        <taxon>Mamiellophyceae</taxon>
        <taxon>Mamiellales</taxon>
        <taxon>Bathycoccaceae</taxon>
        <taxon>Ostreococcus</taxon>
    </lineage>
</organism>
<comment type="similarity">
    <text evidence="1">Belongs to the mTERF family.</text>
</comment>
<dbReference type="Gene3D" id="1.25.70.10">
    <property type="entry name" value="Transcription termination factor 3, mitochondrial"/>
    <property type="match status" value="1"/>
</dbReference>
<evidence type="ECO:0000256" key="4">
    <source>
        <dbReference type="SAM" id="MobiDB-lite"/>
    </source>
</evidence>
<keyword evidence="3" id="KW-0809">Transit peptide</keyword>
<feature type="compositionally biased region" description="Low complexity" evidence="4">
    <location>
        <begin position="30"/>
        <end position="56"/>
    </location>
</feature>
<dbReference type="PANTHER" id="PTHR13068">
    <property type="entry name" value="CGI-12 PROTEIN-RELATED"/>
    <property type="match status" value="1"/>
</dbReference>
<protein>
    <submittedName>
        <fullName evidence="5">Uncharacterized protein</fullName>
    </submittedName>
</protein>
<evidence type="ECO:0000256" key="3">
    <source>
        <dbReference type="ARBA" id="ARBA00022946"/>
    </source>
</evidence>
<dbReference type="EMBL" id="HBDX01002238">
    <property type="protein sequence ID" value="CAD8221195.1"/>
    <property type="molecule type" value="Transcribed_RNA"/>
</dbReference>
<reference evidence="5" key="1">
    <citation type="submission" date="2021-01" db="EMBL/GenBank/DDBJ databases">
        <authorList>
            <person name="Corre E."/>
            <person name="Pelletier E."/>
            <person name="Niang G."/>
            <person name="Scheremetjew M."/>
            <person name="Finn R."/>
            <person name="Kale V."/>
            <person name="Holt S."/>
            <person name="Cochrane G."/>
            <person name="Meng A."/>
            <person name="Brown T."/>
            <person name="Cohen L."/>
        </authorList>
    </citation>
    <scope>NUCLEOTIDE SEQUENCE</scope>
    <source>
        <strain evidence="5">Clade-A-BCC118000</strain>
    </source>
</reference>
<dbReference type="GO" id="GO:0006353">
    <property type="term" value="P:DNA-templated transcription termination"/>
    <property type="evidence" value="ECO:0007669"/>
    <property type="project" value="UniProtKB-KW"/>
</dbReference>
<dbReference type="Pfam" id="PF02536">
    <property type="entry name" value="mTERF"/>
    <property type="match status" value="1"/>
</dbReference>
<proteinExistence type="inferred from homology"/>
<dbReference type="InterPro" id="IPR003690">
    <property type="entry name" value="MTERF"/>
</dbReference>
<keyword evidence="2" id="KW-0806">Transcription termination</keyword>
<accession>A0A7R9XQW2</accession>
<dbReference type="InterPro" id="IPR038538">
    <property type="entry name" value="MTERF_sf"/>
</dbReference>